<dbReference type="PANTHER" id="PTHR34068:SF2">
    <property type="entry name" value="UPF0145 PROTEIN SCO3412"/>
    <property type="match status" value="1"/>
</dbReference>
<comment type="similarity">
    <text evidence="1 2">Belongs to the UPF0145 family.</text>
</comment>
<keyword evidence="4" id="KW-1185">Reference proteome</keyword>
<dbReference type="PANTHER" id="PTHR34068">
    <property type="entry name" value="UPF0145 PROTEIN YBJQ"/>
    <property type="match status" value="1"/>
</dbReference>
<dbReference type="HAMAP" id="MF_00338">
    <property type="entry name" value="UPF0145"/>
    <property type="match status" value="1"/>
</dbReference>
<dbReference type="AlphaFoldDB" id="W4Q866"/>
<dbReference type="SUPFAM" id="SSF117782">
    <property type="entry name" value="YbjQ-like"/>
    <property type="match status" value="1"/>
</dbReference>
<dbReference type="InterPro" id="IPR035439">
    <property type="entry name" value="UPF0145_dom_sf"/>
</dbReference>
<dbReference type="Pfam" id="PF01906">
    <property type="entry name" value="YbjQ_1"/>
    <property type="match status" value="1"/>
</dbReference>
<name>W4Q866_9BACI</name>
<reference evidence="3" key="1">
    <citation type="journal article" date="2014" name="Genome Announc.">
        <title>Draft Genome Sequences of Three Alkaliphilic Bacillus Strains, Bacillus wakoensis JCM 9140T, Bacillus akibai JCM 9157T, and Bacillus hemicellulosilyticus JCM 9152T.</title>
        <authorList>
            <person name="Yuki M."/>
            <person name="Oshima K."/>
            <person name="Suda W."/>
            <person name="Oshida Y."/>
            <person name="Kitamura K."/>
            <person name="Iida T."/>
            <person name="Hattori M."/>
            <person name="Ohkuma M."/>
        </authorList>
    </citation>
    <scope>NUCLEOTIDE SEQUENCE [LARGE SCALE GENOMIC DNA]</scope>
    <source>
        <strain evidence="3">JCM 9140</strain>
    </source>
</reference>
<dbReference type="EMBL" id="BAUT01000055">
    <property type="protein sequence ID" value="GAE27564.1"/>
    <property type="molecule type" value="Genomic_DNA"/>
</dbReference>
<dbReference type="OrthoDB" id="9796448at2"/>
<comment type="caution">
    <text evidence="3">The sequence shown here is derived from an EMBL/GenBank/DDBJ whole genome shotgun (WGS) entry which is preliminary data.</text>
</comment>
<evidence type="ECO:0000256" key="2">
    <source>
        <dbReference type="HAMAP-Rule" id="MF_00338"/>
    </source>
</evidence>
<dbReference type="InterPro" id="IPR002765">
    <property type="entry name" value="UPF0145_YbjQ-like"/>
</dbReference>
<evidence type="ECO:0000256" key="1">
    <source>
        <dbReference type="ARBA" id="ARBA00010751"/>
    </source>
</evidence>
<sequence>MMIVTTEHVAGYEVKDVKGYVKGSTIQTKHIGRDITAGLKGIVGGEIKGYNEMMTEARKLAIHRMVQEAEEKGANGIIGMRMQTSTVMQTAAEIIAYGTAVVIEKKTP</sequence>
<proteinExistence type="inferred from homology"/>
<dbReference type="RefSeq" id="WP_034749008.1">
    <property type="nucleotide sequence ID" value="NZ_BAUT01000055.1"/>
</dbReference>
<dbReference type="Gene3D" id="3.30.110.70">
    <property type="entry name" value="Hypothetical protein apc22750. Chain B"/>
    <property type="match status" value="1"/>
</dbReference>
<dbReference type="Proteomes" id="UP000018890">
    <property type="component" value="Unassembled WGS sequence"/>
</dbReference>
<gene>
    <name evidence="3" type="ORF">JCM9140_3716</name>
</gene>
<accession>W4Q866</accession>
<evidence type="ECO:0000313" key="3">
    <source>
        <dbReference type="EMBL" id="GAE27564.1"/>
    </source>
</evidence>
<dbReference type="STRING" id="1236970.JCM9140_3716"/>
<organism evidence="3 4">
    <name type="scientific">Halalkalibacter wakoensis JCM 9140</name>
    <dbReference type="NCBI Taxonomy" id="1236970"/>
    <lineage>
        <taxon>Bacteria</taxon>
        <taxon>Bacillati</taxon>
        <taxon>Bacillota</taxon>
        <taxon>Bacilli</taxon>
        <taxon>Bacillales</taxon>
        <taxon>Bacillaceae</taxon>
        <taxon>Halalkalibacter</taxon>
    </lineage>
</organism>
<evidence type="ECO:0000313" key="4">
    <source>
        <dbReference type="Proteomes" id="UP000018890"/>
    </source>
</evidence>
<protein>
    <recommendedName>
        <fullName evidence="2">UPF0145 protein JCM9140_3716</fullName>
    </recommendedName>
</protein>